<comment type="subcellular location">
    <subcellularLocation>
        <location evidence="1">Nucleus</location>
    </subcellularLocation>
</comment>
<feature type="domain" description="C2H2-type" evidence="12">
    <location>
        <begin position="464"/>
        <end position="491"/>
    </location>
</feature>
<evidence type="ECO:0000256" key="3">
    <source>
        <dbReference type="ARBA" id="ARBA00022737"/>
    </source>
</evidence>
<dbReference type="FunCoup" id="A0A3B1JQE7">
    <property type="interactions" value="33"/>
</dbReference>
<dbReference type="SUPFAM" id="SSF57667">
    <property type="entry name" value="beta-beta-alpha zinc fingers"/>
    <property type="match status" value="3"/>
</dbReference>
<dbReference type="PROSITE" id="PS50157">
    <property type="entry name" value="ZINC_FINGER_C2H2_2"/>
    <property type="match status" value="6"/>
</dbReference>
<evidence type="ECO:0000256" key="8">
    <source>
        <dbReference type="ARBA" id="ARBA00023163"/>
    </source>
</evidence>
<evidence type="ECO:0000256" key="10">
    <source>
        <dbReference type="PROSITE-ProRule" id="PRU00042"/>
    </source>
</evidence>
<keyword evidence="5" id="KW-0862">Zinc</keyword>
<feature type="compositionally biased region" description="Basic and acidic residues" evidence="11">
    <location>
        <begin position="97"/>
        <end position="115"/>
    </location>
</feature>
<feature type="domain" description="C2H2-type" evidence="12">
    <location>
        <begin position="436"/>
        <end position="463"/>
    </location>
</feature>
<dbReference type="GO" id="GO:0003677">
    <property type="term" value="F:DNA binding"/>
    <property type="evidence" value="ECO:0007669"/>
    <property type="project" value="UniProtKB-KW"/>
</dbReference>
<evidence type="ECO:0000313" key="14">
    <source>
        <dbReference type="Proteomes" id="UP000018467"/>
    </source>
</evidence>
<keyword evidence="9" id="KW-0539">Nucleus</keyword>
<sequence>MSEIIPTFQTQLSGVMETVFKAAIFEITRLVEESFLEEVSRSREQVESLKKRLQWSETKRKDQQESRRLRCADCGNARLSEEGKSKAASHTQTDVENAQKLKKERDAEENWKSCESAEKKVNLPVNVESEAVSNQMKPAENAAQEEGKMDCLLKAEAVQTGNEPQGGWRLTPEVEEISDSSDHRKTYSEQELQQIQDDWSSGLGHAPEPDPVPEQDNIQGLQYRTRYNMEDLSSYGNQELDMGALNGLAESTQRSGEVLGFGALPASLQTDMGTPAESGRRLRNKRGQKGSTSLHNSQDTADLNCLLINEEGYLQDINALPQVPGGLIGDSGHRAHPMFSRDAVNDSNNCFYSGDAFSHPVDLNHSESVQMVAERNKPSHTCPQCMLSFPDQRSLKAHMVSHRPNPGYICNQCGKKFTQACNLKVHQRVHQREGLHLCNHCGKGYSSFSDLRKHRCSQAGDKPYSCSLCGNKFSRLWNLKLHRRIHTQEKPHRCSMCDKSFTRADILKVHQRTHTGERPYCCRVCGLSFKRLDHLRSHQRKHGSVPNNH</sequence>
<keyword evidence="6" id="KW-0805">Transcription regulation</keyword>
<proteinExistence type="predicted"/>
<dbReference type="Proteomes" id="UP000018467">
    <property type="component" value="Unassembled WGS sequence"/>
</dbReference>
<evidence type="ECO:0000256" key="11">
    <source>
        <dbReference type="SAM" id="MobiDB-lite"/>
    </source>
</evidence>
<dbReference type="GeneID" id="103029746"/>
<dbReference type="OrthoDB" id="8922241at2759"/>
<evidence type="ECO:0000256" key="1">
    <source>
        <dbReference type="ARBA" id="ARBA00004123"/>
    </source>
</evidence>
<dbReference type="FunFam" id="3.30.160.60:FF:004111">
    <property type="match status" value="1"/>
</dbReference>
<keyword evidence="14" id="KW-1185">Reference proteome</keyword>
<dbReference type="FunFam" id="3.30.160.60:FF:000512">
    <property type="entry name" value="zinc finger protein 197 isoform X1"/>
    <property type="match status" value="1"/>
</dbReference>
<evidence type="ECO:0000256" key="7">
    <source>
        <dbReference type="ARBA" id="ARBA00023125"/>
    </source>
</evidence>
<evidence type="ECO:0000313" key="13">
    <source>
        <dbReference type="Ensembl" id="ENSAMXP00000043971.1"/>
    </source>
</evidence>
<dbReference type="KEGG" id="amex:103029746"/>
<dbReference type="InterPro" id="IPR050331">
    <property type="entry name" value="Zinc_finger"/>
</dbReference>
<protein>
    <submittedName>
        <fullName evidence="13">Zinc finger and SCAN domain-containing protein 12-like</fullName>
    </submittedName>
</protein>
<feature type="domain" description="C2H2-type" evidence="12">
    <location>
        <begin position="520"/>
        <end position="542"/>
    </location>
</feature>
<name>A0A3B1JQE7_ASTMX</name>
<reference evidence="13" key="4">
    <citation type="submission" date="2025-09" db="UniProtKB">
        <authorList>
            <consortium name="Ensembl"/>
        </authorList>
    </citation>
    <scope>IDENTIFICATION</scope>
</reference>
<dbReference type="PANTHER" id="PTHR16515:SF58">
    <property type="entry name" value="ZINC FINGER PROTEIN 22"/>
    <property type="match status" value="1"/>
</dbReference>
<dbReference type="AlphaFoldDB" id="A0A3B1JQE7"/>
<evidence type="ECO:0000256" key="5">
    <source>
        <dbReference type="ARBA" id="ARBA00022833"/>
    </source>
</evidence>
<keyword evidence="4 10" id="KW-0863">Zinc-finger</keyword>
<feature type="region of interest" description="Disordered" evidence="11">
    <location>
        <begin position="80"/>
        <end position="115"/>
    </location>
</feature>
<feature type="domain" description="C2H2-type" evidence="12">
    <location>
        <begin position="408"/>
        <end position="435"/>
    </location>
</feature>
<dbReference type="Gene3D" id="3.30.160.60">
    <property type="entry name" value="Classic Zinc Finger"/>
    <property type="match status" value="4"/>
</dbReference>
<dbReference type="Pfam" id="PF13912">
    <property type="entry name" value="zf-C2H2_6"/>
    <property type="match status" value="1"/>
</dbReference>
<evidence type="ECO:0000256" key="2">
    <source>
        <dbReference type="ARBA" id="ARBA00022723"/>
    </source>
</evidence>
<dbReference type="SMART" id="SM00355">
    <property type="entry name" value="ZnF_C2H2"/>
    <property type="match status" value="6"/>
</dbReference>
<feature type="domain" description="C2H2-type" evidence="12">
    <location>
        <begin position="380"/>
        <end position="402"/>
    </location>
</feature>
<reference evidence="14" key="1">
    <citation type="submission" date="2013-03" db="EMBL/GenBank/DDBJ databases">
        <authorList>
            <person name="Jeffery W."/>
            <person name="Warren W."/>
            <person name="Wilson R.K."/>
        </authorList>
    </citation>
    <scope>NUCLEOTIDE SEQUENCE</scope>
    <source>
        <strain evidence="14">female</strain>
    </source>
</reference>
<dbReference type="GO" id="GO:0008270">
    <property type="term" value="F:zinc ion binding"/>
    <property type="evidence" value="ECO:0007669"/>
    <property type="project" value="UniProtKB-KW"/>
</dbReference>
<dbReference type="PROSITE" id="PS00028">
    <property type="entry name" value="ZINC_FINGER_C2H2_1"/>
    <property type="match status" value="4"/>
</dbReference>
<keyword evidence="7" id="KW-0238">DNA-binding</keyword>
<dbReference type="GO" id="GO:0010468">
    <property type="term" value="P:regulation of gene expression"/>
    <property type="evidence" value="ECO:0007669"/>
    <property type="project" value="TreeGrafter"/>
</dbReference>
<dbReference type="Bgee" id="ENSAMXG00000029428">
    <property type="expression patterns" value="Expressed in testis and 14 other cell types or tissues"/>
</dbReference>
<evidence type="ECO:0000259" key="12">
    <source>
        <dbReference type="PROSITE" id="PS50157"/>
    </source>
</evidence>
<keyword evidence="2" id="KW-0479">Metal-binding</keyword>
<dbReference type="GO" id="GO:0005634">
    <property type="term" value="C:nucleus"/>
    <property type="evidence" value="ECO:0007669"/>
    <property type="project" value="UniProtKB-SubCell"/>
</dbReference>
<dbReference type="InParanoid" id="A0A3B1JQE7"/>
<dbReference type="Ensembl" id="ENSAMXT00000033159.1">
    <property type="protein sequence ID" value="ENSAMXP00000043971.1"/>
    <property type="gene ID" value="ENSAMXG00000029428.1"/>
</dbReference>
<dbReference type="FunFam" id="3.30.160.60:FF:001485">
    <property type="entry name" value="Krueppel-related zinc finger protein"/>
    <property type="match status" value="1"/>
</dbReference>
<organism evidence="13 14">
    <name type="scientific">Astyanax mexicanus</name>
    <name type="common">Blind cave fish</name>
    <name type="synonym">Astyanax fasciatus mexicanus</name>
    <dbReference type="NCBI Taxonomy" id="7994"/>
    <lineage>
        <taxon>Eukaryota</taxon>
        <taxon>Metazoa</taxon>
        <taxon>Chordata</taxon>
        <taxon>Craniata</taxon>
        <taxon>Vertebrata</taxon>
        <taxon>Euteleostomi</taxon>
        <taxon>Actinopterygii</taxon>
        <taxon>Neopterygii</taxon>
        <taxon>Teleostei</taxon>
        <taxon>Ostariophysi</taxon>
        <taxon>Characiformes</taxon>
        <taxon>Characoidei</taxon>
        <taxon>Acestrorhamphidae</taxon>
        <taxon>Acestrorhamphinae</taxon>
        <taxon>Astyanax</taxon>
    </lineage>
</organism>
<dbReference type="PANTHER" id="PTHR16515">
    <property type="entry name" value="PR DOMAIN ZINC FINGER PROTEIN"/>
    <property type="match status" value="1"/>
</dbReference>
<feature type="domain" description="C2H2-type" evidence="12">
    <location>
        <begin position="492"/>
        <end position="519"/>
    </location>
</feature>
<accession>A0A3B1JQE7</accession>
<evidence type="ECO:0000256" key="6">
    <source>
        <dbReference type="ARBA" id="ARBA00023015"/>
    </source>
</evidence>
<evidence type="ECO:0000256" key="4">
    <source>
        <dbReference type="ARBA" id="ARBA00022771"/>
    </source>
</evidence>
<reference evidence="14" key="2">
    <citation type="journal article" date="2014" name="Nat. Commun.">
        <title>The cavefish genome reveals candidate genes for eye loss.</title>
        <authorList>
            <person name="McGaugh S.E."/>
            <person name="Gross J.B."/>
            <person name="Aken B."/>
            <person name="Blin M."/>
            <person name="Borowsky R."/>
            <person name="Chalopin D."/>
            <person name="Hinaux H."/>
            <person name="Jeffery W.R."/>
            <person name="Keene A."/>
            <person name="Ma L."/>
            <person name="Minx P."/>
            <person name="Murphy D."/>
            <person name="O'Quin K.E."/>
            <person name="Retaux S."/>
            <person name="Rohner N."/>
            <person name="Searle S.M."/>
            <person name="Stahl B.A."/>
            <person name="Tabin C."/>
            <person name="Volff J.N."/>
            <person name="Yoshizawa M."/>
            <person name="Warren W.C."/>
        </authorList>
    </citation>
    <scope>NUCLEOTIDE SEQUENCE [LARGE SCALE GENOMIC DNA]</scope>
    <source>
        <strain evidence="14">female</strain>
    </source>
</reference>
<feature type="region of interest" description="Disordered" evidence="11">
    <location>
        <begin position="268"/>
        <end position="297"/>
    </location>
</feature>
<dbReference type="GeneTree" id="ENSGT00940000154308"/>
<reference evidence="13" key="3">
    <citation type="submission" date="2025-08" db="UniProtKB">
        <authorList>
            <consortium name="Ensembl"/>
        </authorList>
    </citation>
    <scope>IDENTIFICATION</scope>
</reference>
<keyword evidence="3" id="KW-0677">Repeat</keyword>
<dbReference type="Pfam" id="PF00096">
    <property type="entry name" value="zf-C2H2"/>
    <property type="match status" value="4"/>
</dbReference>
<keyword evidence="8" id="KW-0804">Transcription</keyword>
<dbReference type="InterPro" id="IPR036236">
    <property type="entry name" value="Znf_C2H2_sf"/>
</dbReference>
<dbReference type="FunFam" id="3.30.160.60:FF:000065">
    <property type="entry name" value="B-cell CLL/lymphoma 6, member B"/>
    <property type="match status" value="1"/>
</dbReference>
<dbReference type="InterPro" id="IPR013087">
    <property type="entry name" value="Znf_C2H2_type"/>
</dbReference>
<evidence type="ECO:0000256" key="9">
    <source>
        <dbReference type="ARBA" id="ARBA00023242"/>
    </source>
</evidence>